<evidence type="ECO:0000256" key="1">
    <source>
        <dbReference type="SAM" id="MobiDB-lite"/>
    </source>
</evidence>
<organism evidence="2">
    <name type="scientific">Tanacetum cinerariifolium</name>
    <name type="common">Dalmatian daisy</name>
    <name type="synonym">Chrysanthemum cinerariifolium</name>
    <dbReference type="NCBI Taxonomy" id="118510"/>
    <lineage>
        <taxon>Eukaryota</taxon>
        <taxon>Viridiplantae</taxon>
        <taxon>Streptophyta</taxon>
        <taxon>Embryophyta</taxon>
        <taxon>Tracheophyta</taxon>
        <taxon>Spermatophyta</taxon>
        <taxon>Magnoliopsida</taxon>
        <taxon>eudicotyledons</taxon>
        <taxon>Gunneridae</taxon>
        <taxon>Pentapetalae</taxon>
        <taxon>asterids</taxon>
        <taxon>campanulids</taxon>
        <taxon>Asterales</taxon>
        <taxon>Asteraceae</taxon>
        <taxon>Asteroideae</taxon>
        <taxon>Anthemideae</taxon>
        <taxon>Anthemidinae</taxon>
        <taxon>Tanacetum</taxon>
    </lineage>
</organism>
<feature type="compositionally biased region" description="Low complexity" evidence="1">
    <location>
        <begin position="71"/>
        <end position="103"/>
    </location>
</feature>
<feature type="region of interest" description="Disordered" evidence="1">
    <location>
        <begin position="71"/>
        <end position="111"/>
    </location>
</feature>
<evidence type="ECO:0000313" key="2">
    <source>
        <dbReference type="EMBL" id="GFD51800.1"/>
    </source>
</evidence>
<dbReference type="EMBL" id="BKCJ011774512">
    <property type="protein sequence ID" value="GFD51800.1"/>
    <property type="molecule type" value="Genomic_DNA"/>
</dbReference>
<proteinExistence type="predicted"/>
<comment type="caution">
    <text evidence="2">The sequence shown here is derived from an EMBL/GenBank/DDBJ whole genome shotgun (WGS) entry which is preliminary data.</text>
</comment>
<feature type="region of interest" description="Disordered" evidence="1">
    <location>
        <begin position="1"/>
        <end position="57"/>
    </location>
</feature>
<feature type="compositionally biased region" description="Basic residues" evidence="1">
    <location>
        <begin position="1"/>
        <end position="10"/>
    </location>
</feature>
<feature type="non-terminal residue" evidence="2">
    <location>
        <position position="111"/>
    </location>
</feature>
<reference evidence="2" key="1">
    <citation type="journal article" date="2019" name="Sci. Rep.">
        <title>Draft genome of Tanacetum cinerariifolium, the natural source of mosquito coil.</title>
        <authorList>
            <person name="Yamashiro T."/>
            <person name="Shiraishi A."/>
            <person name="Satake H."/>
            <person name="Nakayama K."/>
        </authorList>
    </citation>
    <scope>NUCLEOTIDE SEQUENCE</scope>
</reference>
<name>A0A699WZV5_TANCI</name>
<gene>
    <name evidence="2" type="ORF">Tci_923769</name>
</gene>
<sequence length="111" mass="10853">RDALRGRRAGPHLPAGHALQNRAGAGHARPPGHPADAAGAAGHRAAGAAAIRRPQLGRGGRFGAAHLLRGAVPGAGSAAPGRVRPRVSGAVSAAGGPRAPASAHPRQGLLR</sequence>
<dbReference type="AlphaFoldDB" id="A0A699WZV5"/>
<accession>A0A699WZV5</accession>
<feature type="non-terminal residue" evidence="2">
    <location>
        <position position="1"/>
    </location>
</feature>
<feature type="compositionally biased region" description="Low complexity" evidence="1">
    <location>
        <begin position="22"/>
        <end position="50"/>
    </location>
</feature>
<protein>
    <submittedName>
        <fullName evidence="2">Uncharacterized protein</fullName>
    </submittedName>
</protein>